<dbReference type="RefSeq" id="WP_008961424.1">
    <property type="nucleotide sequence ID" value="NZ_JABFDP010000012.1"/>
</dbReference>
<evidence type="ECO:0000313" key="3">
    <source>
        <dbReference type="EMBL" id="MBR1137038.1"/>
    </source>
</evidence>
<dbReference type="CDD" id="cd01614">
    <property type="entry name" value="EutN_CcmL"/>
    <property type="match status" value="1"/>
</dbReference>
<sequence>MKICQVEGTLVATARIPGLLNRRLLVVKERGSSAKQVAVDPVGCKPGDWVIAVGSSAARDAAGSKDFPSDLTIVGIIDYWDDPAGRAAQKVVANAD</sequence>
<comment type="caution">
    <text evidence="3">The sequence shown here is derived from an EMBL/GenBank/DDBJ whole genome shotgun (WGS) entry which is preliminary data.</text>
</comment>
<dbReference type="InterPro" id="IPR014076">
    <property type="entry name" value="CsoS4A"/>
</dbReference>
<evidence type="ECO:0000313" key="4">
    <source>
        <dbReference type="Proteomes" id="UP001314635"/>
    </source>
</evidence>
<comment type="subcellular location">
    <subcellularLocation>
        <location evidence="1">Bacterial microcompartment</location>
    </subcellularLocation>
</comment>
<reference evidence="4" key="1">
    <citation type="journal article" date="2021" name="ISME J.">
        <title>Evolutionary origin and ecological implication of a unique nif island in free-living Bradyrhizobium lineages.</title>
        <authorList>
            <person name="Tao J."/>
        </authorList>
    </citation>
    <scope>NUCLEOTIDE SEQUENCE [LARGE SCALE GENOMIC DNA]</scope>
    <source>
        <strain evidence="4">SZCCT0094</strain>
    </source>
</reference>
<dbReference type="PROSITE" id="PS51932">
    <property type="entry name" value="BMV"/>
    <property type="match status" value="1"/>
</dbReference>
<dbReference type="PANTHER" id="PTHR36539">
    <property type="entry name" value="ETHANOLAMINE UTILIZATION PROTEIN EUTN"/>
    <property type="match status" value="1"/>
</dbReference>
<evidence type="ECO:0000256" key="1">
    <source>
        <dbReference type="ARBA" id="ARBA00024322"/>
    </source>
</evidence>
<name>A0ABS5G6T1_9BRAD</name>
<dbReference type="InterPro" id="IPR036677">
    <property type="entry name" value="EutN_CcmL_sf"/>
</dbReference>
<protein>
    <submittedName>
        <fullName evidence="3">Carboxysome peptide A</fullName>
    </submittedName>
</protein>
<dbReference type="SUPFAM" id="SSF159133">
    <property type="entry name" value="EutN/CcmL-like"/>
    <property type="match status" value="1"/>
</dbReference>
<accession>A0ABS5G6T1</accession>
<dbReference type="InterPro" id="IPR004992">
    <property type="entry name" value="EutN_CcmL"/>
</dbReference>
<proteinExistence type="predicted"/>
<keyword evidence="4" id="KW-1185">Reference proteome</keyword>
<keyword evidence="2" id="KW-1283">Bacterial microcompartment</keyword>
<organism evidence="3 4">
    <name type="scientific">Bradyrhizobium denitrificans</name>
    <dbReference type="NCBI Taxonomy" id="2734912"/>
    <lineage>
        <taxon>Bacteria</taxon>
        <taxon>Pseudomonadati</taxon>
        <taxon>Pseudomonadota</taxon>
        <taxon>Alphaproteobacteria</taxon>
        <taxon>Hyphomicrobiales</taxon>
        <taxon>Nitrobacteraceae</taxon>
        <taxon>Bradyrhizobium</taxon>
    </lineage>
</organism>
<dbReference type="Pfam" id="PF03319">
    <property type="entry name" value="EutN_CcmL"/>
    <property type="match status" value="1"/>
</dbReference>
<evidence type="ECO:0000256" key="2">
    <source>
        <dbReference type="ARBA" id="ARBA00024446"/>
    </source>
</evidence>
<dbReference type="Proteomes" id="UP001314635">
    <property type="component" value="Unassembled WGS sequence"/>
</dbReference>
<dbReference type="NCBIfam" id="TIGR02703">
    <property type="entry name" value="carboxysome_A"/>
    <property type="match status" value="1"/>
</dbReference>
<gene>
    <name evidence="3" type="ORF">JQ619_14785</name>
</gene>
<dbReference type="PANTHER" id="PTHR36539:SF1">
    <property type="entry name" value="BACTERIAL MICROCOMPARTMENT SHELL VERTEX PROTEIN EUTN"/>
    <property type="match status" value="1"/>
</dbReference>
<dbReference type="EMBL" id="JAFCLK010000012">
    <property type="protein sequence ID" value="MBR1137038.1"/>
    <property type="molecule type" value="Genomic_DNA"/>
</dbReference>
<dbReference type="Gene3D" id="2.40.50.220">
    <property type="entry name" value="EutN/Ccml"/>
    <property type="match status" value="1"/>
</dbReference>